<evidence type="ECO:0000256" key="5">
    <source>
        <dbReference type="HAMAP-Rule" id="MF_01197"/>
    </source>
</evidence>
<dbReference type="Gene3D" id="3.30.110.150">
    <property type="entry name" value="SepF-like protein"/>
    <property type="match status" value="1"/>
</dbReference>
<keyword evidence="7" id="KW-1185">Reference proteome</keyword>
<dbReference type="GO" id="GO:0005737">
    <property type="term" value="C:cytoplasm"/>
    <property type="evidence" value="ECO:0007669"/>
    <property type="project" value="UniProtKB-SubCell"/>
</dbReference>
<dbReference type="Proteomes" id="UP000483018">
    <property type="component" value="Unassembled WGS sequence"/>
</dbReference>
<sequence>MAKLFDKMMDVMGFGNGEDDYEEEVEEVEEKAEIPQIRNYHTKNNSKIVNIHTNVQMEVVITNPEKYEEAQEICDHIKAKKPVVINLENLDHIIAQRVMDFLSGACYALNGDVQRVANNIFIIAPENVDIANSFKEELKTKGIILPWMSNVK</sequence>
<comment type="subcellular location">
    <subcellularLocation>
        <location evidence="5">Cytoplasm</location>
    </subcellularLocation>
    <text evidence="5">Localizes to the division site, in a FtsZ-dependent manner.</text>
</comment>
<comment type="caution">
    <text evidence="6">The sequence shown here is derived from an EMBL/GenBank/DDBJ whole genome shotgun (WGS) entry which is preliminary data.</text>
</comment>
<dbReference type="GO" id="GO:0043093">
    <property type="term" value="P:FtsZ-dependent cytokinesis"/>
    <property type="evidence" value="ECO:0007669"/>
    <property type="project" value="UniProtKB-UniRule"/>
</dbReference>
<dbReference type="GO" id="GO:0000917">
    <property type="term" value="P:division septum assembly"/>
    <property type="evidence" value="ECO:0007669"/>
    <property type="project" value="UniProtKB-KW"/>
</dbReference>
<reference evidence="6 7" key="1">
    <citation type="submission" date="2019-12" db="EMBL/GenBank/DDBJ databases">
        <title>Defluviitalea raffinosedens, isolated from a biogas fermenter, genome sequencing and characterization.</title>
        <authorList>
            <person name="Rettenmaier R."/>
            <person name="Schneider M."/>
            <person name="Neuhaus K."/>
            <person name="Liebl W."/>
            <person name="Zverlov V."/>
        </authorList>
    </citation>
    <scope>NUCLEOTIDE SEQUENCE [LARGE SCALE GENOMIC DNA]</scope>
    <source>
        <strain evidence="6 7">249c-K6</strain>
    </source>
</reference>
<keyword evidence="2 5" id="KW-0717">Septation</keyword>
<evidence type="ECO:0000313" key="7">
    <source>
        <dbReference type="Proteomes" id="UP000483018"/>
    </source>
</evidence>
<keyword evidence="1 5" id="KW-0132">Cell division</keyword>
<gene>
    <name evidence="5 6" type="primary">sepF</name>
    <name evidence="6" type="ORF">GND95_01615</name>
</gene>
<dbReference type="OrthoDB" id="9815206at2"/>
<evidence type="ECO:0000256" key="1">
    <source>
        <dbReference type="ARBA" id="ARBA00022618"/>
    </source>
</evidence>
<evidence type="ECO:0000256" key="2">
    <source>
        <dbReference type="ARBA" id="ARBA00023210"/>
    </source>
</evidence>
<evidence type="ECO:0000256" key="4">
    <source>
        <dbReference type="ARBA" id="ARBA00044936"/>
    </source>
</evidence>
<comment type="function">
    <text evidence="4 5">Cell division protein that is part of the divisome complex and is recruited early to the Z-ring. Probably stimulates Z-ring formation, perhaps through the cross-linking of FtsZ protofilaments. Its function overlaps with FtsA.</text>
</comment>
<proteinExistence type="inferred from homology"/>
<comment type="subunit">
    <text evidence="5">Homodimer. Interacts with FtsZ.</text>
</comment>
<dbReference type="InterPro" id="IPR038594">
    <property type="entry name" value="SepF-like_sf"/>
</dbReference>
<dbReference type="PANTHER" id="PTHR35798">
    <property type="entry name" value="CELL DIVISION PROTEIN SEPF"/>
    <property type="match status" value="1"/>
</dbReference>
<dbReference type="EMBL" id="WSLF01000001">
    <property type="protein sequence ID" value="KAE9637152.1"/>
    <property type="molecule type" value="Genomic_DNA"/>
</dbReference>
<dbReference type="InterPro" id="IPR023052">
    <property type="entry name" value="Cell_div_SepF"/>
</dbReference>
<accession>A0A7C8HH85</accession>
<comment type="similarity">
    <text evidence="5">Belongs to the SepF family.</text>
</comment>
<dbReference type="AlphaFoldDB" id="A0A7C8HH85"/>
<organism evidence="6 7">
    <name type="scientific">Defluviitalea raffinosedens</name>
    <dbReference type="NCBI Taxonomy" id="1450156"/>
    <lineage>
        <taxon>Bacteria</taxon>
        <taxon>Bacillati</taxon>
        <taxon>Bacillota</taxon>
        <taxon>Clostridia</taxon>
        <taxon>Lachnospirales</taxon>
        <taxon>Defluviitaleaceae</taxon>
        <taxon>Defluviitalea</taxon>
    </lineage>
</organism>
<protein>
    <recommendedName>
        <fullName evidence="5">Cell division protein SepF</fullName>
    </recommendedName>
</protein>
<evidence type="ECO:0000256" key="3">
    <source>
        <dbReference type="ARBA" id="ARBA00023306"/>
    </source>
</evidence>
<name>A0A7C8HH85_9FIRM</name>
<dbReference type="InterPro" id="IPR007561">
    <property type="entry name" value="Cell_div_SepF/SepF-rel"/>
</dbReference>
<evidence type="ECO:0000313" key="6">
    <source>
        <dbReference type="EMBL" id="KAE9637152.1"/>
    </source>
</evidence>
<keyword evidence="5" id="KW-0963">Cytoplasm</keyword>
<dbReference type="RefSeq" id="WP_158739062.1">
    <property type="nucleotide sequence ID" value="NZ_JAFBEP010000017.1"/>
</dbReference>
<dbReference type="PANTHER" id="PTHR35798:SF1">
    <property type="entry name" value="CELL DIVISION PROTEIN SEPF"/>
    <property type="match status" value="1"/>
</dbReference>
<keyword evidence="3 5" id="KW-0131">Cell cycle</keyword>
<dbReference type="HAMAP" id="MF_01197">
    <property type="entry name" value="SepF"/>
    <property type="match status" value="1"/>
</dbReference>
<dbReference type="Pfam" id="PF04472">
    <property type="entry name" value="SepF"/>
    <property type="match status" value="1"/>
</dbReference>